<comment type="caution">
    <text evidence="8">The sequence shown here is derived from an EMBL/GenBank/DDBJ whole genome shotgun (WGS) entry which is preliminary data.</text>
</comment>
<evidence type="ECO:0000256" key="5">
    <source>
        <dbReference type="ARBA" id="ARBA00023136"/>
    </source>
</evidence>
<dbReference type="PANTHER" id="PTHR12308">
    <property type="entry name" value="ANOCTAMIN"/>
    <property type="match status" value="1"/>
</dbReference>
<keyword evidence="9" id="KW-1185">Reference proteome</keyword>
<feature type="transmembrane region" description="Helical" evidence="6">
    <location>
        <begin position="109"/>
        <end position="130"/>
    </location>
</feature>
<dbReference type="InterPro" id="IPR007632">
    <property type="entry name" value="Anoctamin"/>
</dbReference>
<organism evidence="8 9">
    <name type="scientific">Electrophorus voltai</name>
    <dbReference type="NCBI Taxonomy" id="2609070"/>
    <lineage>
        <taxon>Eukaryota</taxon>
        <taxon>Metazoa</taxon>
        <taxon>Chordata</taxon>
        <taxon>Craniata</taxon>
        <taxon>Vertebrata</taxon>
        <taxon>Euteleostomi</taxon>
        <taxon>Actinopterygii</taxon>
        <taxon>Neopterygii</taxon>
        <taxon>Teleostei</taxon>
        <taxon>Ostariophysi</taxon>
        <taxon>Gymnotiformes</taxon>
        <taxon>Gymnotoidei</taxon>
        <taxon>Gymnotidae</taxon>
        <taxon>Electrophorus</taxon>
    </lineage>
</organism>
<comment type="caution">
    <text evidence="6">Lacks conserved residue(s) required for the propagation of feature annotation.</text>
</comment>
<evidence type="ECO:0000313" key="8">
    <source>
        <dbReference type="EMBL" id="KAK1803982.1"/>
    </source>
</evidence>
<dbReference type="PROSITE" id="PS51257">
    <property type="entry name" value="PROKAR_LIPOPROTEIN"/>
    <property type="match status" value="1"/>
</dbReference>
<dbReference type="GO" id="GO:0005886">
    <property type="term" value="C:plasma membrane"/>
    <property type="evidence" value="ECO:0007669"/>
    <property type="project" value="TreeGrafter"/>
</dbReference>
<evidence type="ECO:0000256" key="4">
    <source>
        <dbReference type="ARBA" id="ARBA00022989"/>
    </source>
</evidence>
<dbReference type="EMBL" id="JAROKS010000004">
    <property type="protein sequence ID" value="KAK1803982.1"/>
    <property type="molecule type" value="Genomic_DNA"/>
</dbReference>
<evidence type="ECO:0000256" key="3">
    <source>
        <dbReference type="ARBA" id="ARBA00022692"/>
    </source>
</evidence>
<dbReference type="Pfam" id="PF04547">
    <property type="entry name" value="Anoctamin"/>
    <property type="match status" value="1"/>
</dbReference>
<evidence type="ECO:0000259" key="7">
    <source>
        <dbReference type="Pfam" id="PF04547"/>
    </source>
</evidence>
<dbReference type="GO" id="GO:0005254">
    <property type="term" value="F:chloride channel activity"/>
    <property type="evidence" value="ECO:0007669"/>
    <property type="project" value="TreeGrafter"/>
</dbReference>
<dbReference type="Proteomes" id="UP001239994">
    <property type="component" value="Unassembled WGS sequence"/>
</dbReference>
<gene>
    <name evidence="8" type="ORF">P4O66_003917</name>
</gene>
<evidence type="ECO:0000256" key="6">
    <source>
        <dbReference type="RuleBase" id="RU280814"/>
    </source>
</evidence>
<sequence length="189" mass="21400">MGTGVRGLFAEYIELLVQFGYLSLFSCVYPLTALLLLLNNITEIRGDAYKICHLFRKPFSPPEASIGVWQTAFELLGFFSVLSNCWLFLMAPRVRAFLQNAAFSPAGVLLLAVFIEHVLIVVKLILAFMIPDEPDWVRIKREQIEYRSMKALNLQSTSEVTVREKDTCRGKKTPTGVGAGWKKLILARW</sequence>
<name>A0AAD8ZRA8_9TELE</name>
<comment type="similarity">
    <text evidence="2 6">Belongs to the anoctamin family.</text>
</comment>
<dbReference type="PANTHER" id="PTHR12308:SF36">
    <property type="entry name" value="ANOCTAMIN"/>
    <property type="match status" value="1"/>
</dbReference>
<keyword evidence="3 6" id="KW-0812">Transmembrane</keyword>
<keyword evidence="5 6" id="KW-0472">Membrane</keyword>
<evidence type="ECO:0000313" key="9">
    <source>
        <dbReference type="Proteomes" id="UP001239994"/>
    </source>
</evidence>
<keyword evidence="4 6" id="KW-1133">Transmembrane helix</keyword>
<reference evidence="8" key="1">
    <citation type="submission" date="2023-03" db="EMBL/GenBank/DDBJ databases">
        <title>Electrophorus voltai genome.</title>
        <authorList>
            <person name="Bian C."/>
        </authorList>
    </citation>
    <scope>NUCLEOTIDE SEQUENCE</scope>
    <source>
        <strain evidence="8">CB-2022</strain>
        <tissue evidence="8">Muscle</tissue>
    </source>
</reference>
<feature type="domain" description="Anoctamin transmembrane" evidence="7">
    <location>
        <begin position="8"/>
        <end position="143"/>
    </location>
</feature>
<evidence type="ECO:0000256" key="2">
    <source>
        <dbReference type="ARBA" id="ARBA00009671"/>
    </source>
</evidence>
<proteinExistence type="inferred from homology"/>
<feature type="transmembrane region" description="Helical" evidence="6">
    <location>
        <begin position="15"/>
        <end position="38"/>
    </location>
</feature>
<accession>A0AAD8ZRA8</accession>
<dbReference type="AlphaFoldDB" id="A0AAD8ZRA8"/>
<dbReference type="InterPro" id="IPR049452">
    <property type="entry name" value="Anoctamin_TM"/>
</dbReference>
<feature type="transmembrane region" description="Helical" evidence="6">
    <location>
        <begin position="66"/>
        <end position="89"/>
    </location>
</feature>
<protein>
    <recommendedName>
        <fullName evidence="6">Anoctamin</fullName>
    </recommendedName>
</protein>
<comment type="subcellular location">
    <subcellularLocation>
        <location evidence="1 6">Membrane</location>
        <topology evidence="1 6">Multi-pass membrane protein</topology>
    </subcellularLocation>
</comment>
<evidence type="ECO:0000256" key="1">
    <source>
        <dbReference type="ARBA" id="ARBA00004141"/>
    </source>
</evidence>